<gene>
    <name evidence="5" type="ORF">ACFSC0_19590</name>
</gene>
<dbReference type="Pfam" id="PF14833">
    <property type="entry name" value="NAD_binding_11"/>
    <property type="match status" value="1"/>
</dbReference>
<dbReference type="PIRSF" id="PIRSF000103">
    <property type="entry name" value="HIBADH"/>
    <property type="match status" value="1"/>
</dbReference>
<dbReference type="Proteomes" id="UP001597237">
    <property type="component" value="Unassembled WGS sequence"/>
</dbReference>
<dbReference type="InterPro" id="IPR029154">
    <property type="entry name" value="HIBADH-like_NADP-bd"/>
</dbReference>
<dbReference type="InterPro" id="IPR002204">
    <property type="entry name" value="3-OH-isobutyrate_DH-rel_CS"/>
</dbReference>
<evidence type="ECO:0000313" key="5">
    <source>
        <dbReference type="EMBL" id="MFD1785608.1"/>
    </source>
</evidence>
<name>A0ABW4N6W7_9CAUL</name>
<dbReference type="EMBL" id="JBHUEY010000012">
    <property type="protein sequence ID" value="MFD1785608.1"/>
    <property type="molecule type" value="Genomic_DNA"/>
</dbReference>
<evidence type="ECO:0000256" key="2">
    <source>
        <dbReference type="ARBA" id="ARBA00023027"/>
    </source>
</evidence>
<protein>
    <submittedName>
        <fullName evidence="5">NAD(P)-dependent oxidoreductase</fullName>
        <ecNumber evidence="5">1.1.-.-</ecNumber>
    </submittedName>
</protein>
<dbReference type="EC" id="1.1.-.-" evidence="5"/>
<evidence type="ECO:0000259" key="4">
    <source>
        <dbReference type="Pfam" id="PF14833"/>
    </source>
</evidence>
<reference evidence="6" key="1">
    <citation type="journal article" date="2019" name="Int. J. Syst. Evol. Microbiol.">
        <title>The Global Catalogue of Microorganisms (GCM) 10K type strain sequencing project: providing services to taxonomists for standard genome sequencing and annotation.</title>
        <authorList>
            <consortium name="The Broad Institute Genomics Platform"/>
            <consortium name="The Broad Institute Genome Sequencing Center for Infectious Disease"/>
            <person name="Wu L."/>
            <person name="Ma J."/>
        </authorList>
    </citation>
    <scope>NUCLEOTIDE SEQUENCE [LARGE SCALE GENOMIC DNA]</scope>
    <source>
        <strain evidence="6">DFY28</strain>
    </source>
</reference>
<dbReference type="InterPro" id="IPR008927">
    <property type="entry name" value="6-PGluconate_DH-like_C_sf"/>
</dbReference>
<dbReference type="PROSITE" id="PS00895">
    <property type="entry name" value="3_HYDROXYISOBUT_DH"/>
    <property type="match status" value="1"/>
</dbReference>
<dbReference type="InterPro" id="IPR015815">
    <property type="entry name" value="HIBADH-related"/>
</dbReference>
<evidence type="ECO:0000313" key="6">
    <source>
        <dbReference type="Proteomes" id="UP001597237"/>
    </source>
</evidence>
<proteinExistence type="predicted"/>
<keyword evidence="2" id="KW-0520">NAD</keyword>
<dbReference type="SUPFAM" id="SSF51735">
    <property type="entry name" value="NAD(P)-binding Rossmann-fold domains"/>
    <property type="match status" value="1"/>
</dbReference>
<feature type="domain" description="3-hydroxyisobutyrate dehydrogenase-like NAD-binding" evidence="4">
    <location>
        <begin position="165"/>
        <end position="282"/>
    </location>
</feature>
<dbReference type="InterPro" id="IPR051265">
    <property type="entry name" value="HIBADH-related_NP60_sf"/>
</dbReference>
<dbReference type="GO" id="GO:0016491">
    <property type="term" value="F:oxidoreductase activity"/>
    <property type="evidence" value="ECO:0007669"/>
    <property type="project" value="UniProtKB-KW"/>
</dbReference>
<evidence type="ECO:0000259" key="3">
    <source>
        <dbReference type="Pfam" id="PF03446"/>
    </source>
</evidence>
<evidence type="ECO:0000256" key="1">
    <source>
        <dbReference type="ARBA" id="ARBA00023002"/>
    </source>
</evidence>
<keyword evidence="1 5" id="KW-0560">Oxidoreductase</keyword>
<accession>A0ABW4N6W7</accession>
<dbReference type="Gene3D" id="3.40.50.720">
    <property type="entry name" value="NAD(P)-binding Rossmann-like Domain"/>
    <property type="match status" value="1"/>
</dbReference>
<feature type="domain" description="6-phosphogluconate dehydrogenase NADP-binding" evidence="3">
    <location>
        <begin position="2"/>
        <end position="162"/>
    </location>
</feature>
<comment type="caution">
    <text evidence="5">The sequence shown here is derived from an EMBL/GenBank/DDBJ whole genome shotgun (WGS) entry which is preliminary data.</text>
</comment>
<sequence length="283" mass="28603">MKVAVMGLGAMGARMARRLMESGHEVTVWNRSDGPADALAAAGARRAASPAEAVADAEVALGMVRDDGASRSVWLDTEHGALRALRADAVAIESSTVTPAWVRELAGACASRRIALLDAPVLGSRGQAEAGALIHLVGGTAAALSAATPVLAALGQAAHHMGPSGAGAAAKLLVNSLLGIQVAALAELLGAAPRLGLDPRRFVAVLGETPPCSPAARAAAQGMLAHAFAPAFPIDLLEKDFAYLLVMAGQALPMSDAARSVFERAKAQGLAGKNMTAVAELYA</sequence>
<dbReference type="InterPro" id="IPR036291">
    <property type="entry name" value="NAD(P)-bd_dom_sf"/>
</dbReference>
<dbReference type="SUPFAM" id="SSF48179">
    <property type="entry name" value="6-phosphogluconate dehydrogenase C-terminal domain-like"/>
    <property type="match status" value="1"/>
</dbReference>
<dbReference type="InterPro" id="IPR013328">
    <property type="entry name" value="6PGD_dom2"/>
</dbReference>
<dbReference type="Gene3D" id="1.10.1040.10">
    <property type="entry name" value="N-(1-d-carboxylethyl)-l-norvaline Dehydrogenase, domain 2"/>
    <property type="match status" value="1"/>
</dbReference>
<keyword evidence="6" id="KW-1185">Reference proteome</keyword>
<organism evidence="5 6">
    <name type="scientific">Phenylobacterium terrae</name>
    <dbReference type="NCBI Taxonomy" id="2665495"/>
    <lineage>
        <taxon>Bacteria</taxon>
        <taxon>Pseudomonadati</taxon>
        <taxon>Pseudomonadota</taxon>
        <taxon>Alphaproteobacteria</taxon>
        <taxon>Caulobacterales</taxon>
        <taxon>Caulobacteraceae</taxon>
        <taxon>Phenylobacterium</taxon>
    </lineage>
</organism>
<dbReference type="InterPro" id="IPR006115">
    <property type="entry name" value="6PGDH_NADP-bd"/>
</dbReference>
<dbReference type="PANTHER" id="PTHR43580">
    <property type="entry name" value="OXIDOREDUCTASE GLYR1-RELATED"/>
    <property type="match status" value="1"/>
</dbReference>
<dbReference type="PANTHER" id="PTHR43580:SF2">
    <property type="entry name" value="CYTOKINE-LIKE NUCLEAR FACTOR N-PAC"/>
    <property type="match status" value="1"/>
</dbReference>
<dbReference type="Pfam" id="PF03446">
    <property type="entry name" value="NAD_binding_2"/>
    <property type="match status" value="1"/>
</dbReference>
<dbReference type="RefSeq" id="WP_377281647.1">
    <property type="nucleotide sequence ID" value="NZ_JBHRSI010000004.1"/>
</dbReference>